<dbReference type="PANTHER" id="PTHR33507">
    <property type="entry name" value="INNER MEMBRANE PROTEIN YBBJ"/>
    <property type="match status" value="1"/>
</dbReference>
<evidence type="ECO:0000256" key="4">
    <source>
        <dbReference type="ARBA" id="ARBA00023136"/>
    </source>
</evidence>
<keyword evidence="8" id="KW-1185">Reference proteome</keyword>
<name>A0ABY5V077_9BACT</name>
<dbReference type="PANTHER" id="PTHR33507:SF3">
    <property type="entry name" value="INNER MEMBRANE PROTEIN YBBJ"/>
    <property type="match status" value="1"/>
</dbReference>
<comment type="subcellular location">
    <subcellularLocation>
        <location evidence="1">Membrane</location>
        <topology evidence="1">Multi-pass membrane protein</topology>
    </subcellularLocation>
</comment>
<sequence length="171" mass="18168">MWLIITLIIVGILLLVAELVLLPGISVAGIGAFLSLAVAAVYGFFLYGILGGSVVLAAIIIVAVAAVVISLRANTWQRLSLKSTIDATSTPTAEQNDIRIGQRGETLTRLAPMGKVRVGDVTVEAKSVDAYIDPRQAIEVIGYDNTAVVVRRVAVQERAEERPEAFPGKNS</sequence>
<accession>A0ABY5V077</accession>
<dbReference type="Proteomes" id="UP001059295">
    <property type="component" value="Chromosome"/>
</dbReference>
<dbReference type="InterPro" id="IPR052165">
    <property type="entry name" value="Membrane_assoc_protease"/>
</dbReference>
<organism evidence="7 8">
    <name type="scientific">Alistipes ihumii AP11</name>
    <dbReference type="NCBI Taxonomy" id="1211813"/>
    <lineage>
        <taxon>Bacteria</taxon>
        <taxon>Pseudomonadati</taxon>
        <taxon>Bacteroidota</taxon>
        <taxon>Bacteroidia</taxon>
        <taxon>Bacteroidales</taxon>
        <taxon>Rikenellaceae</taxon>
        <taxon>Alistipes</taxon>
    </lineage>
</organism>
<feature type="transmembrane region" description="Helical" evidence="5">
    <location>
        <begin position="44"/>
        <end position="71"/>
    </location>
</feature>
<dbReference type="InterPro" id="IPR012340">
    <property type="entry name" value="NA-bd_OB-fold"/>
</dbReference>
<reference evidence="7" key="1">
    <citation type="journal article" date="2022" name="Cell">
        <title>Design, construction, and in vivo augmentation of a complex gut microbiome.</title>
        <authorList>
            <person name="Cheng A.G."/>
            <person name="Ho P.Y."/>
            <person name="Aranda-Diaz A."/>
            <person name="Jain S."/>
            <person name="Yu F.B."/>
            <person name="Meng X."/>
            <person name="Wang M."/>
            <person name="Iakiviak M."/>
            <person name="Nagashima K."/>
            <person name="Zhao A."/>
            <person name="Murugkar P."/>
            <person name="Patil A."/>
            <person name="Atabakhsh K."/>
            <person name="Weakley A."/>
            <person name="Yan J."/>
            <person name="Brumbaugh A.R."/>
            <person name="Higginbottom S."/>
            <person name="Dimas A."/>
            <person name="Shiver A.L."/>
            <person name="Deutschbauer A."/>
            <person name="Neff N."/>
            <person name="Sonnenburg J.L."/>
            <person name="Huang K.C."/>
            <person name="Fischbach M.A."/>
        </authorList>
    </citation>
    <scope>NUCLEOTIDE SEQUENCE</scope>
    <source>
        <strain evidence="7">AP11</strain>
    </source>
</reference>
<evidence type="ECO:0000256" key="3">
    <source>
        <dbReference type="ARBA" id="ARBA00022989"/>
    </source>
</evidence>
<evidence type="ECO:0000313" key="7">
    <source>
        <dbReference type="EMBL" id="UWN57613.1"/>
    </source>
</evidence>
<dbReference type="Pfam" id="PF01957">
    <property type="entry name" value="NfeD"/>
    <property type="match status" value="1"/>
</dbReference>
<dbReference type="GeneID" id="82890512"/>
<evidence type="ECO:0000256" key="2">
    <source>
        <dbReference type="ARBA" id="ARBA00022692"/>
    </source>
</evidence>
<keyword evidence="2 5" id="KW-0812">Transmembrane</keyword>
<keyword evidence="4 5" id="KW-0472">Membrane</keyword>
<dbReference type="EMBL" id="CP102294">
    <property type="protein sequence ID" value="UWN57613.1"/>
    <property type="molecule type" value="Genomic_DNA"/>
</dbReference>
<feature type="domain" description="NfeD-like C-terminal" evidence="6">
    <location>
        <begin position="100"/>
        <end position="152"/>
    </location>
</feature>
<gene>
    <name evidence="7" type="ORF">NQ491_02220</name>
</gene>
<evidence type="ECO:0000259" key="6">
    <source>
        <dbReference type="Pfam" id="PF01957"/>
    </source>
</evidence>
<dbReference type="InterPro" id="IPR002810">
    <property type="entry name" value="NfeD-like_C"/>
</dbReference>
<evidence type="ECO:0000313" key="8">
    <source>
        <dbReference type="Proteomes" id="UP001059295"/>
    </source>
</evidence>
<proteinExistence type="predicted"/>
<evidence type="ECO:0000256" key="1">
    <source>
        <dbReference type="ARBA" id="ARBA00004141"/>
    </source>
</evidence>
<protein>
    <submittedName>
        <fullName evidence="7">NfeD family protein</fullName>
    </submittedName>
</protein>
<evidence type="ECO:0000256" key="5">
    <source>
        <dbReference type="SAM" id="Phobius"/>
    </source>
</evidence>
<dbReference type="Gene3D" id="2.40.50.140">
    <property type="entry name" value="Nucleic acid-binding proteins"/>
    <property type="match status" value="1"/>
</dbReference>
<keyword evidence="3 5" id="KW-1133">Transmembrane helix</keyword>
<dbReference type="RefSeq" id="WP_019244975.1">
    <property type="nucleotide sequence ID" value="NZ_CAPH01000005.1"/>
</dbReference>